<dbReference type="InterPro" id="IPR020846">
    <property type="entry name" value="MFS_dom"/>
</dbReference>
<dbReference type="GO" id="GO:0022857">
    <property type="term" value="F:transmembrane transporter activity"/>
    <property type="evidence" value="ECO:0007669"/>
    <property type="project" value="InterPro"/>
</dbReference>
<keyword evidence="2" id="KW-0813">Transport</keyword>
<evidence type="ECO:0000256" key="5">
    <source>
        <dbReference type="ARBA" id="ARBA00023136"/>
    </source>
</evidence>
<keyword evidence="11" id="KW-1185">Reference proteome</keyword>
<protein>
    <submittedName>
        <fullName evidence="8">Putative transporter</fullName>
    </submittedName>
</protein>
<evidence type="ECO:0000259" key="7">
    <source>
        <dbReference type="PROSITE" id="PS50850"/>
    </source>
</evidence>
<feature type="transmembrane region" description="Helical" evidence="6">
    <location>
        <begin position="399"/>
        <end position="421"/>
    </location>
</feature>
<name>A0A2G5HKM0_CERBT</name>
<sequence length="526" mass="58387">MPRSTPARSSFLLLYTKRIMLHAKPGYIKEKEISNGSTPSAESFQLKPLGQNPLDGPDGDISEAERVALDKHVLRKIDAWIMPWFCLMYLLCFLDRTNIGNARLTGMEKDLGMEGRDYNTALTVFFIAYAGAEPFTNLLMKKVGPRIFFTSIVTSWGLCMMCTGFVTSYHGLLAARWFLGITEAGLYPGVQYYLSCWYRRSELGVRLATFFAMAALAGSFGGLLAAAIANMHGIGGKPGWAWIFILEGLATIVAGIFCWWMVFDWPATARFLTHDERLRVRYRLASDNQAGSGEQFDRRHIYAALRDWKTWAHSLLNMGTFMPLYAFSLFLPTIVAGMGYEGTHAQLLTVPPYAVAACLTIFVGWLADRTKQRGFCTLGISCLAVAGFSMLLASGKPHVQYAATFLGAMGIYPALPNNITWAANNTEGTYKRGVLIGIIVGMGNINGIVSCNIYMKSEKPRYRTGHAVIIAYVVICELVVASLTRAKLARENKKRRSGERDNMLDGMTADQIVVQGDKRPDFIYTL</sequence>
<evidence type="ECO:0000256" key="2">
    <source>
        <dbReference type="ARBA" id="ARBA00022448"/>
    </source>
</evidence>
<dbReference type="FunFam" id="1.20.1250.20:FF:000068">
    <property type="entry name" value="MFS general substrate transporter"/>
    <property type="match status" value="1"/>
</dbReference>
<feature type="transmembrane region" description="Helical" evidence="6">
    <location>
        <begin position="374"/>
        <end position="393"/>
    </location>
</feature>
<dbReference type="Proteomes" id="UP001302367">
    <property type="component" value="Chromosome 4"/>
</dbReference>
<feature type="transmembrane region" description="Helical" evidence="6">
    <location>
        <begin position="433"/>
        <end position="455"/>
    </location>
</feature>
<evidence type="ECO:0000313" key="9">
    <source>
        <dbReference type="EMBL" id="WPB02398.1"/>
    </source>
</evidence>
<feature type="transmembrane region" description="Helical" evidence="6">
    <location>
        <begin position="467"/>
        <end position="486"/>
    </location>
</feature>
<feature type="transmembrane region" description="Helical" evidence="6">
    <location>
        <begin position="315"/>
        <end position="338"/>
    </location>
</feature>
<feature type="transmembrane region" description="Helical" evidence="6">
    <location>
        <begin position="147"/>
        <end position="169"/>
    </location>
</feature>
<evidence type="ECO:0000256" key="3">
    <source>
        <dbReference type="ARBA" id="ARBA00022692"/>
    </source>
</evidence>
<dbReference type="SUPFAM" id="SSF103473">
    <property type="entry name" value="MFS general substrate transporter"/>
    <property type="match status" value="1"/>
</dbReference>
<dbReference type="AlphaFoldDB" id="A0A2G5HKM0"/>
<dbReference type="PANTHER" id="PTHR43791">
    <property type="entry name" value="PERMEASE-RELATED"/>
    <property type="match status" value="1"/>
</dbReference>
<reference evidence="9 11" key="2">
    <citation type="submission" date="2023-09" db="EMBL/GenBank/DDBJ databases">
        <title>Complete-Gapless Cercospora beticola genome.</title>
        <authorList>
            <person name="Wyatt N.A."/>
            <person name="Spanner R.E."/>
            <person name="Bolton M.D."/>
        </authorList>
    </citation>
    <scope>NUCLEOTIDE SEQUENCE [LARGE SCALE GENOMIC DNA]</scope>
    <source>
        <strain evidence="9">Cb09-40</strain>
    </source>
</reference>
<evidence type="ECO:0000256" key="1">
    <source>
        <dbReference type="ARBA" id="ARBA00004141"/>
    </source>
</evidence>
<feature type="transmembrane region" description="Helical" evidence="6">
    <location>
        <begin position="350"/>
        <end position="367"/>
    </location>
</feature>
<evidence type="ECO:0000256" key="6">
    <source>
        <dbReference type="SAM" id="Phobius"/>
    </source>
</evidence>
<evidence type="ECO:0000313" key="10">
    <source>
        <dbReference type="Proteomes" id="UP000230605"/>
    </source>
</evidence>
<dbReference type="PANTHER" id="PTHR43791:SF19">
    <property type="entry name" value="TRANSPORTER, PUTATIVE (AFU_ORTHOLOGUE AFUA_1G01812)-RELATED"/>
    <property type="match status" value="1"/>
</dbReference>
<dbReference type="EMBL" id="CP134187">
    <property type="protein sequence ID" value="WPB02398.1"/>
    <property type="molecule type" value="Genomic_DNA"/>
</dbReference>
<keyword evidence="5 6" id="KW-0472">Membrane</keyword>
<organism evidence="8 10">
    <name type="scientific">Cercospora beticola</name>
    <name type="common">Sugarbeet leaf spot fungus</name>
    <dbReference type="NCBI Taxonomy" id="122368"/>
    <lineage>
        <taxon>Eukaryota</taxon>
        <taxon>Fungi</taxon>
        <taxon>Dikarya</taxon>
        <taxon>Ascomycota</taxon>
        <taxon>Pezizomycotina</taxon>
        <taxon>Dothideomycetes</taxon>
        <taxon>Dothideomycetidae</taxon>
        <taxon>Mycosphaerellales</taxon>
        <taxon>Mycosphaerellaceae</taxon>
        <taxon>Cercospora</taxon>
    </lineage>
</organism>
<dbReference type="Proteomes" id="UP000230605">
    <property type="component" value="Chromosome 4"/>
</dbReference>
<reference evidence="8 10" key="1">
    <citation type="submission" date="2015-10" db="EMBL/GenBank/DDBJ databases">
        <title>The cercosporin biosynthetic gene cluster was horizontally transferred to several fungal lineages and shown to be expanded in Cercospora beticola based on microsynteny with recipient genomes.</title>
        <authorList>
            <person name="De Jonge R."/>
            <person name="Ebert M.K."/>
            <person name="Suttle J.C."/>
            <person name="Jurick Ii W.M."/>
            <person name="Secor G.A."/>
            <person name="Thomma B.P."/>
            <person name="Van De Peer Y."/>
            <person name="Bolton M.D."/>
        </authorList>
    </citation>
    <scope>NUCLEOTIDE SEQUENCE [LARGE SCALE GENOMIC DNA]</scope>
    <source>
        <strain evidence="8 10">09-40</strain>
    </source>
</reference>
<dbReference type="Gene3D" id="1.20.1250.20">
    <property type="entry name" value="MFS general substrate transporter like domains"/>
    <property type="match status" value="2"/>
</dbReference>
<dbReference type="InterPro" id="IPR036259">
    <property type="entry name" value="MFS_trans_sf"/>
</dbReference>
<feature type="transmembrane region" description="Helical" evidence="6">
    <location>
        <begin position="175"/>
        <end position="195"/>
    </location>
</feature>
<dbReference type="InterPro" id="IPR011701">
    <property type="entry name" value="MFS"/>
</dbReference>
<accession>A0A2G5HKM0</accession>
<feature type="transmembrane region" description="Helical" evidence="6">
    <location>
        <begin position="207"/>
        <end position="228"/>
    </location>
</feature>
<comment type="subcellular location">
    <subcellularLocation>
        <location evidence="1">Membrane</location>
        <topology evidence="1">Multi-pass membrane protein</topology>
    </subcellularLocation>
</comment>
<dbReference type="FunFam" id="1.20.1250.20:FF:000034">
    <property type="entry name" value="MFS general substrate transporter"/>
    <property type="match status" value="1"/>
</dbReference>
<dbReference type="Pfam" id="PF07690">
    <property type="entry name" value="MFS_1"/>
    <property type="match status" value="1"/>
</dbReference>
<evidence type="ECO:0000313" key="11">
    <source>
        <dbReference type="Proteomes" id="UP001302367"/>
    </source>
</evidence>
<dbReference type="PROSITE" id="PS50850">
    <property type="entry name" value="MFS"/>
    <property type="match status" value="1"/>
</dbReference>
<dbReference type="OrthoDB" id="2962993at2759"/>
<keyword evidence="3 6" id="KW-0812">Transmembrane</keyword>
<evidence type="ECO:0000256" key="4">
    <source>
        <dbReference type="ARBA" id="ARBA00022989"/>
    </source>
</evidence>
<feature type="transmembrane region" description="Helical" evidence="6">
    <location>
        <begin position="119"/>
        <end position="140"/>
    </location>
</feature>
<feature type="transmembrane region" description="Helical" evidence="6">
    <location>
        <begin position="240"/>
        <end position="262"/>
    </location>
</feature>
<proteinExistence type="predicted"/>
<dbReference type="GO" id="GO:0016020">
    <property type="term" value="C:membrane"/>
    <property type="evidence" value="ECO:0007669"/>
    <property type="project" value="UniProtKB-SubCell"/>
</dbReference>
<dbReference type="CDD" id="cd17327">
    <property type="entry name" value="MFS_FEN2_like"/>
    <property type="match status" value="1"/>
</dbReference>
<feature type="transmembrane region" description="Helical" evidence="6">
    <location>
        <begin position="79"/>
        <end position="99"/>
    </location>
</feature>
<dbReference type="EMBL" id="LKMD01000105">
    <property type="protein sequence ID" value="PIA93104.1"/>
    <property type="molecule type" value="Genomic_DNA"/>
</dbReference>
<feature type="domain" description="Major facilitator superfamily (MFS) profile" evidence="7">
    <location>
        <begin position="81"/>
        <end position="494"/>
    </location>
</feature>
<keyword evidence="4 6" id="KW-1133">Transmembrane helix</keyword>
<gene>
    <name evidence="8" type="ORF">CB0940_05095</name>
    <name evidence="9" type="ORF">RHO25_007032</name>
</gene>
<evidence type="ECO:0000313" key="8">
    <source>
        <dbReference type="EMBL" id="PIA93104.1"/>
    </source>
</evidence>